<dbReference type="CDD" id="cd03703">
    <property type="entry name" value="aeIF5B_II"/>
    <property type="match status" value="1"/>
</dbReference>
<dbReference type="NCBIfam" id="TIGR00231">
    <property type="entry name" value="small_GTP"/>
    <property type="match status" value="1"/>
</dbReference>
<dbReference type="CDD" id="cd01887">
    <property type="entry name" value="IF2_eIF5B"/>
    <property type="match status" value="1"/>
</dbReference>
<dbReference type="Gene3D" id="3.40.50.300">
    <property type="entry name" value="P-loop containing nucleotide triphosphate hydrolases"/>
    <property type="match status" value="1"/>
</dbReference>
<dbReference type="FunFam" id="2.40.30.10:FF:000013">
    <property type="entry name" value="eukaryotic translation initiation factor 5B"/>
    <property type="match status" value="1"/>
</dbReference>
<dbReference type="InterPro" id="IPR027417">
    <property type="entry name" value="P-loop_NTPase"/>
</dbReference>
<evidence type="ECO:0000256" key="7">
    <source>
        <dbReference type="ARBA" id="ARBA00022540"/>
    </source>
</evidence>
<dbReference type="InterPro" id="IPR009000">
    <property type="entry name" value="Transl_B-barrel_sf"/>
</dbReference>
<comment type="function">
    <text evidence="15">Plays a role in translation initiation. Ribosome-dependent GTPase that promotes the joining of the 60S ribosomal subunit to the pre-initiation complex to form the 80S initiation complex with the initiator methionine-tRNA in the P-site base paired to the start codon. Together with eIF1A (EIF1AX), actively orients the initiator methionine-tRNA in a conformation that allows 60S ribosomal subunit joining to form the 80S initiation complex. Is released after formation of the 80S initiation complex. Its GTPase activity is not essential for ribosomal subunits joining, but GTP hydrolysis is needed for eIF1A (EIF1AX) ejection quickly followed by EIF5B release to form elongation-competent ribosomes. In contrast to its procaryotic homolog, does not promote recruitment of Met-rRNA to the small ribosomal subunit.</text>
</comment>
<dbReference type="GO" id="GO:0003743">
    <property type="term" value="F:translation initiation factor activity"/>
    <property type="evidence" value="ECO:0000318"/>
    <property type="project" value="GO_Central"/>
</dbReference>
<dbReference type="AlphaFoldDB" id="A0A9J7LFW2"/>
<keyword evidence="6" id="KW-0963">Cytoplasm</keyword>
<feature type="compositionally biased region" description="Polar residues" evidence="17">
    <location>
        <begin position="102"/>
        <end position="112"/>
    </location>
</feature>
<feature type="compositionally biased region" description="Basic residues" evidence="17">
    <location>
        <begin position="349"/>
        <end position="363"/>
    </location>
</feature>
<keyword evidence="19" id="KW-1185">Reference proteome</keyword>
<feature type="compositionally biased region" description="Basic and acidic residues" evidence="17">
    <location>
        <begin position="377"/>
        <end position="389"/>
    </location>
</feature>
<evidence type="ECO:0000256" key="1">
    <source>
        <dbReference type="ARBA" id="ARBA00001944"/>
    </source>
</evidence>
<feature type="compositionally biased region" description="Basic and acidic residues" evidence="17">
    <location>
        <begin position="255"/>
        <end position="313"/>
    </location>
</feature>
<dbReference type="GeneID" id="118418880"/>
<evidence type="ECO:0000256" key="13">
    <source>
        <dbReference type="ARBA" id="ARBA00032478"/>
    </source>
</evidence>
<keyword evidence="8" id="KW-0479">Metal-binding</keyword>
<keyword evidence="7" id="KW-0396">Initiation factor</keyword>
<name>A0A9J7LFW2_BRAFL</name>
<keyword evidence="11" id="KW-0648">Protein biosynthesis</keyword>
<sequence>MGKKKGKKTQDQDIDVGEDGPGAGAADNIDDLVAEIEGSGPKAAGGKKSKKKGKKKDDDWEDDLLEEMEALSMGVEGTGKPADKPKEPQEETQEEKSSETTVPNGTVPQATDTPEGDKEEAKETTEKDTEEAEDTGPTVKTAAQKKAEKKEREKKKKEEQKKKERAKKEAAAQKAGGKKEEETEKTEEGKDEDKAETSIPEEGAAKEEEGAEGEGADEGTDKKKKKKKKKGEKEEKEEKRKGPSKAMVKAMQEALRIKQEEEERLKREEEERIRKLEEAEEARREQERLEKEKREKKKQKEKERKERLKKEGKLLTAAQKQQRKRAEEMLEAMRAQGFDVPSKDEIQKKPVRYGSKGKNKKKEKAAVENQEPTVPTEEAKEQEEVKDTAEVTAEGEAVQQEEEQAAEGEEEEEEEEELDTWEEMLSDDEAKKEEKAAEKEQKEASEKAPDTKEAAPTVEKEKQVSRQESKETEEDEEEEEEEEDEDDEEEESESESESESEEDLWEASLSPREVAMARIAKRKEQAEKKKTTDNLRSPVVVVLGHVDTGKTKILDKIRHTHVQDGEAGGITQQIGATMVPVEAIREQAKMVRKFSDFNIKLPGLLIIDTPGHESFSNLRSRGSSLCDIAILVVDIMHGLEPQTIESLNLLKARKTPFVIALNKIDRLYEWKPSPNTDVRDTIKKQKRNTKDEFDERVKVAVTEFAEQSMNVALFYENKDPKTFVSMVPTSAHSGDGMGNLMGLIVELSQTLLAKRLAFSESLQCTTLEVKQITGLGTTIDVILVNGRLHEGETIVVAGQEGPIVTQVRSLLMPQPLKELRVKNKYETHKEIIGAQGVKVLAKDLDRALAGTPLLVAYKEDEVDICKEEVARILKQTLETIRVQERGVYVQASTLGSLEALLEFLKTSKIPFAGINIGPVHKKDVMKASIMLEHDSQYAVILAFDVRVERDAQELADSLGIRIFTADIIYHLFDSFMKYRDDMKKQKQEELRHVAIFPCKLRILPNCVFNSRDPIVVGVNVEAGVVRQGSLICVKKDDKVLDLGVVTSLEVNHKQVDMARKGSEVCVKIENPPGETPKLFGRHFDEKDILLSKISREGIDAIKDWFREDMTKTDWQLMIELKKVFQIM</sequence>
<dbReference type="EC" id="3.6.5.3" evidence="4"/>
<feature type="compositionally biased region" description="Basic and acidic residues" evidence="17">
    <location>
        <begin position="145"/>
        <end position="196"/>
    </location>
</feature>
<dbReference type="Pfam" id="PF00009">
    <property type="entry name" value="GTP_EFTU"/>
    <property type="match status" value="1"/>
</dbReference>
<dbReference type="KEGG" id="bfo:118418880"/>
<dbReference type="SUPFAM" id="SSF52540">
    <property type="entry name" value="P-loop containing nucleoside triphosphate hydrolases"/>
    <property type="match status" value="1"/>
</dbReference>
<evidence type="ECO:0000256" key="4">
    <source>
        <dbReference type="ARBA" id="ARBA00011986"/>
    </source>
</evidence>
<feature type="compositionally biased region" description="Basic residues" evidence="17">
    <location>
        <begin position="45"/>
        <end position="54"/>
    </location>
</feature>
<comment type="catalytic activity">
    <reaction evidence="14">
        <text>GTP + H2O = GDP + phosphate + H(+)</text>
        <dbReference type="Rhea" id="RHEA:19669"/>
        <dbReference type="ChEBI" id="CHEBI:15377"/>
        <dbReference type="ChEBI" id="CHEBI:15378"/>
        <dbReference type="ChEBI" id="CHEBI:37565"/>
        <dbReference type="ChEBI" id="CHEBI:43474"/>
        <dbReference type="ChEBI" id="CHEBI:58189"/>
        <dbReference type="EC" id="3.6.5.3"/>
    </reaction>
    <physiologicalReaction direction="left-to-right" evidence="14">
        <dbReference type="Rhea" id="RHEA:19670"/>
    </physiologicalReaction>
</comment>
<dbReference type="InterPro" id="IPR029459">
    <property type="entry name" value="EFTU-type"/>
</dbReference>
<evidence type="ECO:0000256" key="17">
    <source>
        <dbReference type="SAM" id="MobiDB-lite"/>
    </source>
</evidence>
<dbReference type="OMA" id="EFAVMLC"/>
<dbReference type="Pfam" id="PF14578">
    <property type="entry name" value="GTP_EFTU_D4"/>
    <property type="match status" value="1"/>
</dbReference>
<feature type="compositionally biased region" description="Acidic residues" evidence="17">
    <location>
        <begin position="471"/>
        <end position="505"/>
    </location>
</feature>
<feature type="domain" description="Tr-type G" evidence="18">
    <location>
        <begin position="535"/>
        <end position="752"/>
    </location>
</feature>
<evidence type="ECO:0000256" key="16">
    <source>
        <dbReference type="ARBA" id="ARBA00061781"/>
    </source>
</evidence>
<dbReference type="PANTHER" id="PTHR43381">
    <property type="entry name" value="TRANSLATION INITIATION FACTOR IF-2-RELATED"/>
    <property type="match status" value="1"/>
</dbReference>
<dbReference type="Proteomes" id="UP000001554">
    <property type="component" value="Chromosome 7"/>
</dbReference>
<keyword evidence="10" id="KW-0378">Hydrolase</keyword>
<dbReference type="FunFam" id="3.40.50.300:FF:000112">
    <property type="entry name" value="Eukaryotic translation initiation factor 5B"/>
    <property type="match status" value="1"/>
</dbReference>
<dbReference type="InterPro" id="IPR023115">
    <property type="entry name" value="TIF_IF2_dom3"/>
</dbReference>
<keyword evidence="12" id="KW-0342">GTP-binding</keyword>
<comment type="subunit">
    <text evidence="16">Interacts through its C-terminal domain (CTD) with the CTD of eIF1A (EIF1AX) or with the CTD of EIF5 (mutually exclusive) through a common binding site. Interacts with eIF1A (EIF1AX) from the location of the start codon by the 43S complex until the formation of the 80S complex. Interacts with ANXA5 in a calcium and phospholipid-dependent manner.</text>
</comment>
<dbReference type="OrthoDB" id="4928at2759"/>
<evidence type="ECO:0000256" key="5">
    <source>
        <dbReference type="ARBA" id="ARBA00013824"/>
    </source>
</evidence>
<feature type="compositionally biased region" description="Basic and acidic residues" evidence="17">
    <location>
        <begin position="115"/>
        <end position="127"/>
    </location>
</feature>
<dbReference type="InterPro" id="IPR000795">
    <property type="entry name" value="T_Tr_GTP-bd_dom"/>
</dbReference>
<evidence type="ECO:0000256" key="3">
    <source>
        <dbReference type="ARBA" id="ARBA00007733"/>
    </source>
</evidence>
<dbReference type="PROSITE" id="PS51722">
    <property type="entry name" value="G_TR_2"/>
    <property type="match status" value="1"/>
</dbReference>
<dbReference type="CDD" id="cd16266">
    <property type="entry name" value="IF2_aeIF5B_IV"/>
    <property type="match status" value="1"/>
</dbReference>
<dbReference type="RefSeq" id="XP_035680888.1">
    <property type="nucleotide sequence ID" value="XM_035824995.1"/>
</dbReference>
<dbReference type="GO" id="GO:0005525">
    <property type="term" value="F:GTP binding"/>
    <property type="evidence" value="ECO:0007669"/>
    <property type="project" value="UniProtKB-KW"/>
</dbReference>
<evidence type="ECO:0000256" key="8">
    <source>
        <dbReference type="ARBA" id="ARBA00022723"/>
    </source>
</evidence>
<evidence type="ECO:0000256" key="2">
    <source>
        <dbReference type="ARBA" id="ARBA00004496"/>
    </source>
</evidence>
<evidence type="ECO:0000256" key="6">
    <source>
        <dbReference type="ARBA" id="ARBA00022490"/>
    </source>
</evidence>
<dbReference type="InterPro" id="IPR036925">
    <property type="entry name" value="TIF_IF2_dom3_sf"/>
</dbReference>
<evidence type="ECO:0000256" key="9">
    <source>
        <dbReference type="ARBA" id="ARBA00022741"/>
    </source>
</evidence>
<dbReference type="InterPro" id="IPR005225">
    <property type="entry name" value="Small_GTP-bd"/>
</dbReference>
<keyword evidence="9" id="KW-0547">Nucleotide-binding</keyword>
<feature type="compositionally biased region" description="Acidic residues" evidence="17">
    <location>
        <begin position="399"/>
        <end position="427"/>
    </location>
</feature>
<dbReference type="Pfam" id="PF11987">
    <property type="entry name" value="IF-2"/>
    <property type="match status" value="1"/>
</dbReference>
<dbReference type="Gene3D" id="3.40.50.10050">
    <property type="entry name" value="Translation initiation factor IF- 2, domain 3"/>
    <property type="match status" value="1"/>
</dbReference>
<evidence type="ECO:0000256" key="14">
    <source>
        <dbReference type="ARBA" id="ARBA00051990"/>
    </source>
</evidence>
<evidence type="ECO:0000256" key="12">
    <source>
        <dbReference type="ARBA" id="ARBA00023134"/>
    </source>
</evidence>
<dbReference type="SUPFAM" id="SSF50447">
    <property type="entry name" value="Translation proteins"/>
    <property type="match status" value="1"/>
</dbReference>
<dbReference type="GO" id="GO:0046872">
    <property type="term" value="F:metal ion binding"/>
    <property type="evidence" value="ECO:0007669"/>
    <property type="project" value="UniProtKB-KW"/>
</dbReference>
<feature type="compositionally biased region" description="Basic and acidic residues" evidence="17">
    <location>
        <begin position="81"/>
        <end position="98"/>
    </location>
</feature>
<comment type="subcellular location">
    <subcellularLocation>
        <location evidence="2">Cytoplasm</location>
    </subcellularLocation>
</comment>
<feature type="compositionally biased region" description="Basic and acidic residues" evidence="17">
    <location>
        <begin position="428"/>
        <end position="470"/>
    </location>
</feature>
<dbReference type="FunFam" id="3.40.50.10050:FF:000002">
    <property type="entry name" value="Eukaryotic translation initiation factor 5B"/>
    <property type="match status" value="1"/>
</dbReference>
<reference evidence="20" key="2">
    <citation type="submission" date="2025-08" db="UniProtKB">
        <authorList>
            <consortium name="RefSeq"/>
        </authorList>
    </citation>
    <scope>IDENTIFICATION</scope>
    <source>
        <strain evidence="20">S238N-H82</strain>
        <tissue evidence="20">Testes</tissue>
    </source>
</reference>
<dbReference type="PRINTS" id="PR00315">
    <property type="entry name" value="ELONGATNFCT"/>
</dbReference>
<dbReference type="GO" id="GO:0006413">
    <property type="term" value="P:translational initiation"/>
    <property type="evidence" value="ECO:0000318"/>
    <property type="project" value="GO_Central"/>
</dbReference>
<dbReference type="SUPFAM" id="SSF52156">
    <property type="entry name" value="Initiation factor IF2/eIF5b, domain 3"/>
    <property type="match status" value="1"/>
</dbReference>
<feature type="region of interest" description="Disordered" evidence="17">
    <location>
        <begin position="1"/>
        <end position="511"/>
    </location>
</feature>
<dbReference type="GO" id="GO:0005737">
    <property type="term" value="C:cytoplasm"/>
    <property type="evidence" value="ECO:0000318"/>
    <property type="project" value="GO_Central"/>
</dbReference>
<dbReference type="Gene3D" id="2.40.30.10">
    <property type="entry name" value="Translation factors"/>
    <property type="match status" value="2"/>
</dbReference>
<dbReference type="NCBIfam" id="NF003078">
    <property type="entry name" value="PRK04004.1"/>
    <property type="match status" value="1"/>
</dbReference>
<dbReference type="GO" id="GO:0003924">
    <property type="term" value="F:GTPase activity"/>
    <property type="evidence" value="ECO:0007669"/>
    <property type="project" value="InterPro"/>
</dbReference>
<protein>
    <recommendedName>
        <fullName evidence="5">Eukaryotic translation initiation factor 5B</fullName>
        <ecNumber evidence="4">3.6.5.3</ecNumber>
    </recommendedName>
    <alternativeName>
        <fullName evidence="13">Translation initiation factor IF-2</fullName>
    </alternativeName>
</protein>
<organism evidence="19 20">
    <name type="scientific">Branchiostoma floridae</name>
    <name type="common">Florida lancelet</name>
    <name type="synonym">Amphioxus</name>
    <dbReference type="NCBI Taxonomy" id="7739"/>
    <lineage>
        <taxon>Eukaryota</taxon>
        <taxon>Metazoa</taxon>
        <taxon>Chordata</taxon>
        <taxon>Cephalochordata</taxon>
        <taxon>Leptocardii</taxon>
        <taxon>Amphioxiformes</taxon>
        <taxon>Branchiostomatidae</taxon>
        <taxon>Branchiostoma</taxon>
    </lineage>
</organism>
<evidence type="ECO:0000259" key="18">
    <source>
        <dbReference type="PROSITE" id="PS51722"/>
    </source>
</evidence>
<accession>A0A9J7LFW2</accession>
<evidence type="ECO:0000313" key="19">
    <source>
        <dbReference type="Proteomes" id="UP000001554"/>
    </source>
</evidence>
<evidence type="ECO:0000313" key="20">
    <source>
        <dbReference type="RefSeq" id="XP_035680888.1"/>
    </source>
</evidence>
<feature type="compositionally biased region" description="Basic and acidic residues" evidence="17">
    <location>
        <begin position="231"/>
        <end position="241"/>
    </location>
</feature>
<comment type="cofactor">
    <cofactor evidence="1">
        <name>a monovalent cation</name>
        <dbReference type="ChEBI" id="CHEBI:60242"/>
    </cofactor>
</comment>
<feature type="compositionally biased region" description="Acidic residues" evidence="17">
    <location>
        <begin position="209"/>
        <end position="218"/>
    </location>
</feature>
<feature type="compositionally biased region" description="Acidic residues" evidence="17">
    <location>
        <begin position="59"/>
        <end position="69"/>
    </location>
</feature>
<evidence type="ECO:0000256" key="10">
    <source>
        <dbReference type="ARBA" id="ARBA00022801"/>
    </source>
</evidence>
<proteinExistence type="inferred from homology"/>
<comment type="similarity">
    <text evidence="3">Belongs to the TRAFAC class translation factor GTPase superfamily. Classic translation factor GTPase family. IF-2 subfamily.</text>
</comment>
<dbReference type="FunFam" id="2.40.30.10:FF:000026">
    <property type="entry name" value="Eukaryotic translation initiation factor 5B"/>
    <property type="match status" value="1"/>
</dbReference>
<dbReference type="PANTHER" id="PTHR43381:SF4">
    <property type="entry name" value="EUKARYOTIC TRANSLATION INITIATION FACTOR 5B"/>
    <property type="match status" value="1"/>
</dbReference>
<dbReference type="InterPro" id="IPR015760">
    <property type="entry name" value="TIF_IF2"/>
</dbReference>
<reference evidence="19" key="1">
    <citation type="journal article" date="2020" name="Nat. Ecol. Evol.">
        <title>Deeply conserved synteny resolves early events in vertebrate evolution.</title>
        <authorList>
            <person name="Simakov O."/>
            <person name="Marletaz F."/>
            <person name="Yue J.X."/>
            <person name="O'Connell B."/>
            <person name="Jenkins J."/>
            <person name="Brandt A."/>
            <person name="Calef R."/>
            <person name="Tung C.H."/>
            <person name="Huang T.K."/>
            <person name="Schmutz J."/>
            <person name="Satoh N."/>
            <person name="Yu J.K."/>
            <person name="Putnam N.H."/>
            <person name="Green R.E."/>
            <person name="Rokhsar D.S."/>
        </authorList>
    </citation>
    <scope>NUCLEOTIDE SEQUENCE [LARGE SCALE GENOMIC DNA]</scope>
    <source>
        <strain evidence="19">S238N-H82</strain>
    </source>
</reference>
<evidence type="ECO:0000256" key="15">
    <source>
        <dbReference type="ARBA" id="ARBA00053410"/>
    </source>
</evidence>
<gene>
    <name evidence="20" type="primary">LOC118418880</name>
</gene>
<evidence type="ECO:0000256" key="11">
    <source>
        <dbReference type="ARBA" id="ARBA00022917"/>
    </source>
</evidence>